<protein>
    <submittedName>
        <fullName evidence="2">Uncharacterized protein</fullName>
    </submittedName>
</protein>
<comment type="caution">
    <text evidence="2">The sequence shown here is derived from an EMBL/GenBank/DDBJ whole genome shotgun (WGS) entry which is preliminary data.</text>
</comment>
<organism evidence="2 3">
    <name type="scientific">Pristionchus fissidentatus</name>
    <dbReference type="NCBI Taxonomy" id="1538716"/>
    <lineage>
        <taxon>Eukaryota</taxon>
        <taxon>Metazoa</taxon>
        <taxon>Ecdysozoa</taxon>
        <taxon>Nematoda</taxon>
        <taxon>Chromadorea</taxon>
        <taxon>Rhabditida</taxon>
        <taxon>Rhabditina</taxon>
        <taxon>Diplogasteromorpha</taxon>
        <taxon>Diplogasteroidea</taxon>
        <taxon>Neodiplogasteridae</taxon>
        <taxon>Pristionchus</taxon>
    </lineage>
</organism>
<feature type="region of interest" description="Disordered" evidence="1">
    <location>
        <begin position="1"/>
        <end position="27"/>
    </location>
</feature>
<keyword evidence="3" id="KW-1185">Reference proteome</keyword>
<feature type="non-terminal residue" evidence="2">
    <location>
        <position position="1"/>
    </location>
</feature>
<dbReference type="Proteomes" id="UP001432322">
    <property type="component" value="Unassembled WGS sequence"/>
</dbReference>
<reference evidence="2" key="1">
    <citation type="submission" date="2023-10" db="EMBL/GenBank/DDBJ databases">
        <title>Genome assembly of Pristionchus species.</title>
        <authorList>
            <person name="Yoshida K."/>
            <person name="Sommer R.J."/>
        </authorList>
    </citation>
    <scope>NUCLEOTIDE SEQUENCE</scope>
    <source>
        <strain evidence="2">RS5133</strain>
    </source>
</reference>
<evidence type="ECO:0000313" key="3">
    <source>
        <dbReference type="Proteomes" id="UP001432322"/>
    </source>
</evidence>
<feature type="region of interest" description="Disordered" evidence="1">
    <location>
        <begin position="203"/>
        <end position="256"/>
    </location>
</feature>
<feature type="compositionally biased region" description="Basic residues" evidence="1">
    <location>
        <begin position="223"/>
        <end position="239"/>
    </location>
</feature>
<gene>
    <name evidence="2" type="ORF">PFISCL1PPCAC_23193</name>
</gene>
<feature type="compositionally biased region" description="Low complexity" evidence="1">
    <location>
        <begin position="8"/>
        <end position="21"/>
    </location>
</feature>
<accession>A0AAV5WLQ5</accession>
<evidence type="ECO:0000313" key="2">
    <source>
        <dbReference type="EMBL" id="GMT31896.1"/>
    </source>
</evidence>
<feature type="compositionally biased region" description="Basic and acidic residues" evidence="1">
    <location>
        <begin position="240"/>
        <end position="253"/>
    </location>
</feature>
<proteinExistence type="predicted"/>
<evidence type="ECO:0000256" key="1">
    <source>
        <dbReference type="SAM" id="MobiDB-lite"/>
    </source>
</evidence>
<dbReference type="AlphaFoldDB" id="A0AAV5WLQ5"/>
<sequence length="286" mass="30835">SPPLPQMAYRNQAAASQSRSSKPAPGQTEAQLACATRLLGDQLGAAIKERVKAGGWKHAQLAVVAILPTGEVGSVRATIGDASRTLRAILLVIIPPYPLQASLTVSLVKKAPTPHNVPTLLEYDDSFEDSARIVVEAALPKARVLGDEEFRQLAYSKPVGATRFAKPTAVPPGVPVGSPITPTELESRGLLVDGQIVYSLKSDDRKVPTQPIGGDVSESSSRKAPRKHKKKSRVSKREKRSSDERSSVEKTDLGKGGIRYRIKTSKRVTIVEKRKQGSVIFSHLKI</sequence>
<dbReference type="EMBL" id="BTSY01000006">
    <property type="protein sequence ID" value="GMT31896.1"/>
    <property type="molecule type" value="Genomic_DNA"/>
</dbReference>
<name>A0AAV5WLQ5_9BILA</name>